<dbReference type="InterPro" id="IPR010686">
    <property type="entry name" value="OBAP-like"/>
</dbReference>
<organism evidence="1">
    <name type="scientific">marine metagenome</name>
    <dbReference type="NCBI Taxonomy" id="408172"/>
    <lineage>
        <taxon>unclassified sequences</taxon>
        <taxon>metagenomes</taxon>
        <taxon>ecological metagenomes</taxon>
    </lineage>
</organism>
<dbReference type="EMBL" id="UINC01012473">
    <property type="protein sequence ID" value="SVA54452.1"/>
    <property type="molecule type" value="Genomic_DNA"/>
</dbReference>
<proteinExistence type="predicted"/>
<dbReference type="Pfam" id="PF06884">
    <property type="entry name" value="DUF1264"/>
    <property type="match status" value="1"/>
</dbReference>
<evidence type="ECO:0008006" key="2">
    <source>
        <dbReference type="Google" id="ProtNLM"/>
    </source>
</evidence>
<gene>
    <name evidence="1" type="ORF">METZ01_LOCUS107306</name>
</gene>
<dbReference type="AlphaFoldDB" id="A0A381WPX7"/>
<accession>A0A381WPX7</accession>
<protein>
    <recommendedName>
        <fullName evidence="2">DUF1264 domain-containing protein</fullName>
    </recommendedName>
</protein>
<evidence type="ECO:0000313" key="1">
    <source>
        <dbReference type="EMBL" id="SVA54452.1"/>
    </source>
</evidence>
<reference evidence="1" key="1">
    <citation type="submission" date="2018-05" db="EMBL/GenBank/DDBJ databases">
        <authorList>
            <person name="Lanie J.A."/>
            <person name="Ng W.-L."/>
            <person name="Kazmierczak K.M."/>
            <person name="Andrzejewski T.M."/>
            <person name="Davidsen T.M."/>
            <person name="Wayne K.J."/>
            <person name="Tettelin H."/>
            <person name="Glass J.I."/>
            <person name="Rusch D."/>
            <person name="Podicherti R."/>
            <person name="Tsui H.-C.T."/>
            <person name="Winkler M.E."/>
        </authorList>
    </citation>
    <scope>NUCLEOTIDE SEQUENCE</scope>
</reference>
<sequence>MNQEITMKHTLRSMFMVSVLSFAVLGFMVTPAISGGPTDGFDIHVQAPHMMADGTVGGPYHHYCKGIQGGEVLQCLLFESTKPDAKLVAVEYFIEKNLARKNVPLIQWNRAFHDHEVEIAGGRVVILDPKDPEGKKAVAAAAGKTDGVIFHLWGKDQVVPDGTVTIPNAIGHVHRTK</sequence>
<name>A0A381WPX7_9ZZZZ</name>